<gene>
    <name evidence="1" type="ORF">mRhiFer1_010289</name>
</gene>
<evidence type="ECO:0000313" key="1">
    <source>
        <dbReference type="EMBL" id="KAF6344925.1"/>
    </source>
</evidence>
<dbReference type="EMBL" id="JACAGC010000009">
    <property type="protein sequence ID" value="KAF6344925.1"/>
    <property type="molecule type" value="Genomic_DNA"/>
</dbReference>
<reference evidence="1 2" key="1">
    <citation type="journal article" date="2020" name="Nature">
        <title>Six reference-quality genomes reveal evolution of bat adaptations.</title>
        <authorList>
            <person name="Jebb D."/>
            <person name="Huang Z."/>
            <person name="Pippel M."/>
            <person name="Hughes G.M."/>
            <person name="Lavrichenko K."/>
            <person name="Devanna P."/>
            <person name="Winkler S."/>
            <person name="Jermiin L.S."/>
            <person name="Skirmuntt E.C."/>
            <person name="Katzourakis A."/>
            <person name="Burkitt-Gray L."/>
            <person name="Ray D.A."/>
            <person name="Sullivan K.A.M."/>
            <person name="Roscito J.G."/>
            <person name="Kirilenko B.M."/>
            <person name="Davalos L.M."/>
            <person name="Corthals A.P."/>
            <person name="Power M.L."/>
            <person name="Jones G."/>
            <person name="Ransome R.D."/>
            <person name="Dechmann D.K.N."/>
            <person name="Locatelli A.G."/>
            <person name="Puechmaille S.J."/>
            <person name="Fedrigo O."/>
            <person name="Jarvis E.D."/>
            <person name="Hiller M."/>
            <person name="Vernes S.C."/>
            <person name="Myers E.W."/>
            <person name="Teeling E.C."/>
        </authorList>
    </citation>
    <scope>NUCLEOTIDE SEQUENCE [LARGE SCALE GENOMIC DNA]</scope>
    <source>
        <strain evidence="1">MRhiFer1</strain>
        <tissue evidence="1">Lung</tissue>
    </source>
</reference>
<dbReference type="Proteomes" id="UP000585614">
    <property type="component" value="Unassembled WGS sequence"/>
</dbReference>
<name>A0A7J7X5G3_RHIFE</name>
<accession>A0A7J7X5G3</accession>
<sequence length="196" mass="22263">MPLKGEGDNVVSLQLFKKIERKMDMFATPKILKPPDRREIHSYVGSEESQAFETVQLCLQRKAAARVGDDHGNLTKRSLASTKKARCPQPMPKSSPVFPVHQCFSKFHMHANQLEVLLGQGQRTVCLISSRERQVCWSSFNTLSNKVGLCCQDNLLLYNCDHVTIVDLNKSSTQRRIRRAKEHMKRCPTSVVIRGL</sequence>
<protein>
    <submittedName>
        <fullName evidence="1">Uncharacterized protein</fullName>
    </submittedName>
</protein>
<proteinExistence type="predicted"/>
<organism evidence="1 2">
    <name type="scientific">Rhinolophus ferrumequinum</name>
    <name type="common">Greater horseshoe bat</name>
    <dbReference type="NCBI Taxonomy" id="59479"/>
    <lineage>
        <taxon>Eukaryota</taxon>
        <taxon>Metazoa</taxon>
        <taxon>Chordata</taxon>
        <taxon>Craniata</taxon>
        <taxon>Vertebrata</taxon>
        <taxon>Euteleostomi</taxon>
        <taxon>Mammalia</taxon>
        <taxon>Eutheria</taxon>
        <taxon>Laurasiatheria</taxon>
        <taxon>Chiroptera</taxon>
        <taxon>Yinpterochiroptera</taxon>
        <taxon>Rhinolophoidea</taxon>
        <taxon>Rhinolophidae</taxon>
        <taxon>Rhinolophinae</taxon>
        <taxon>Rhinolophus</taxon>
    </lineage>
</organism>
<evidence type="ECO:0000313" key="2">
    <source>
        <dbReference type="Proteomes" id="UP000585614"/>
    </source>
</evidence>
<comment type="caution">
    <text evidence="1">The sequence shown here is derived from an EMBL/GenBank/DDBJ whole genome shotgun (WGS) entry which is preliminary data.</text>
</comment>
<dbReference type="AlphaFoldDB" id="A0A7J7X5G3"/>